<keyword evidence="1" id="KW-0472">Membrane</keyword>
<keyword evidence="1" id="KW-1133">Transmembrane helix</keyword>
<gene>
    <name evidence="2" type="ORF">APZ42_007284</name>
</gene>
<evidence type="ECO:0000313" key="2">
    <source>
        <dbReference type="EMBL" id="KZR97697.1"/>
    </source>
</evidence>
<accession>A0A164FDV4</accession>
<organism evidence="2 3">
    <name type="scientific">Daphnia magna</name>
    <dbReference type="NCBI Taxonomy" id="35525"/>
    <lineage>
        <taxon>Eukaryota</taxon>
        <taxon>Metazoa</taxon>
        <taxon>Ecdysozoa</taxon>
        <taxon>Arthropoda</taxon>
        <taxon>Crustacea</taxon>
        <taxon>Branchiopoda</taxon>
        <taxon>Diplostraca</taxon>
        <taxon>Cladocera</taxon>
        <taxon>Anomopoda</taxon>
        <taxon>Daphniidae</taxon>
        <taxon>Daphnia</taxon>
    </lineage>
</organism>
<keyword evidence="1" id="KW-0812">Transmembrane</keyword>
<keyword evidence="3" id="KW-1185">Reference proteome</keyword>
<protein>
    <submittedName>
        <fullName evidence="2">Uncharacterized protein</fullName>
    </submittedName>
</protein>
<dbReference type="AlphaFoldDB" id="A0A164FDV4"/>
<dbReference type="Proteomes" id="UP000076858">
    <property type="component" value="Unassembled WGS sequence"/>
</dbReference>
<evidence type="ECO:0000256" key="1">
    <source>
        <dbReference type="SAM" id="Phobius"/>
    </source>
</evidence>
<name>A0A164FDV4_9CRUS</name>
<sequence>MSKISTVLGRSKVVETRIRVIYREKLNYSTAISVFLFELQFFWYRLLCSFPLLLL</sequence>
<dbReference type="EMBL" id="LRGB01020453">
    <property type="protein sequence ID" value="KZR97697.1"/>
    <property type="molecule type" value="Genomic_DNA"/>
</dbReference>
<feature type="transmembrane region" description="Helical" evidence="1">
    <location>
        <begin position="26"/>
        <end position="46"/>
    </location>
</feature>
<reference evidence="2 3" key="1">
    <citation type="submission" date="2016-03" db="EMBL/GenBank/DDBJ databases">
        <title>EvidentialGene: Evidence-directed Construction of Genes on Genomes.</title>
        <authorList>
            <person name="Gilbert D.G."/>
            <person name="Choi J.-H."/>
            <person name="Mockaitis K."/>
            <person name="Colbourne J."/>
            <person name="Pfrender M."/>
        </authorList>
    </citation>
    <scope>NUCLEOTIDE SEQUENCE [LARGE SCALE GENOMIC DNA]</scope>
    <source>
        <strain evidence="2 3">Xinb3</strain>
        <tissue evidence="2">Complete organism</tissue>
    </source>
</reference>
<comment type="caution">
    <text evidence="2">The sequence shown here is derived from an EMBL/GenBank/DDBJ whole genome shotgun (WGS) entry which is preliminary data.</text>
</comment>
<evidence type="ECO:0000313" key="3">
    <source>
        <dbReference type="Proteomes" id="UP000076858"/>
    </source>
</evidence>
<proteinExistence type="predicted"/>